<evidence type="ECO:0000313" key="5">
    <source>
        <dbReference type="Proteomes" id="UP000203464"/>
    </source>
</evidence>
<dbReference type="Proteomes" id="UP000203464">
    <property type="component" value="Unassembled WGS sequence"/>
</dbReference>
<feature type="region of interest" description="Disordered" evidence="1">
    <location>
        <begin position="438"/>
        <end position="461"/>
    </location>
</feature>
<dbReference type="PROSITE" id="PS51724">
    <property type="entry name" value="SPOR"/>
    <property type="match status" value="1"/>
</dbReference>
<evidence type="ECO:0000256" key="2">
    <source>
        <dbReference type="SAM" id="SignalP"/>
    </source>
</evidence>
<accession>A0A238JU98</accession>
<name>A0A238JU98_9RHOB</name>
<feature type="domain" description="SPOR" evidence="3">
    <location>
        <begin position="461"/>
        <end position="539"/>
    </location>
</feature>
<dbReference type="Pfam" id="PF05036">
    <property type="entry name" value="SPOR"/>
    <property type="match status" value="1"/>
</dbReference>
<dbReference type="EMBL" id="FXYD01000001">
    <property type="protein sequence ID" value="SMX33402.1"/>
    <property type="molecule type" value="Genomic_DNA"/>
</dbReference>
<dbReference type="OrthoDB" id="7843142at2"/>
<dbReference type="Gene3D" id="3.30.70.1070">
    <property type="entry name" value="Sporulation related repeat"/>
    <property type="match status" value="1"/>
</dbReference>
<feature type="chain" id="PRO_5012873085" evidence="2">
    <location>
        <begin position="28"/>
        <end position="539"/>
    </location>
</feature>
<proteinExistence type="predicted"/>
<dbReference type="PRINTS" id="PR01217">
    <property type="entry name" value="PRICHEXTENSN"/>
</dbReference>
<keyword evidence="5" id="KW-1185">Reference proteome</keyword>
<protein>
    <submittedName>
        <fullName evidence="4">Sporulation related domain protein</fullName>
    </submittedName>
</protein>
<feature type="region of interest" description="Disordered" evidence="1">
    <location>
        <begin position="79"/>
        <end position="113"/>
    </location>
</feature>
<dbReference type="SUPFAM" id="SSF110997">
    <property type="entry name" value="Sporulation related repeat"/>
    <property type="match status" value="1"/>
</dbReference>
<dbReference type="InterPro" id="IPR007730">
    <property type="entry name" value="SPOR-like_dom"/>
</dbReference>
<dbReference type="InterPro" id="IPR036680">
    <property type="entry name" value="SPOR-like_sf"/>
</dbReference>
<evidence type="ECO:0000259" key="3">
    <source>
        <dbReference type="PROSITE" id="PS51724"/>
    </source>
</evidence>
<feature type="signal peptide" evidence="2">
    <location>
        <begin position="1"/>
        <end position="27"/>
    </location>
</feature>
<sequence length="539" mass="56261">MYIFSRSSGLLSTVAVVAALIGGAASAQSLRNSSGPAEIPPASFTSNQYIDSRGCVYVRAGIGGTTNWVPRVSRSREQLCGFQPSSSSRPATVAQAPVETPTPEPTPAPAPAPVVAAAPEPAPAVRAPAPTPAVQPPVIAAAPAPRTTRPATSIGAIAPQNAPTVAARPASPSPRVITAPATPEPRVITRAQACAGLTGVQPNLISQRTGQPIDCGGAPAPQVAAVTPRPVEQAPAAAQSRLTRAQACADMATAGRQYISARTGLPIQCGQPEVATTQGAFGRLQADLRLPRRPYSNPLDYAPGSTFDPRPAQIAAQLNRTPYSNPFDSAPGSTFTPNVNTRLAAAPSGALANQEVVSRARSSVSSQGFIGDLFNQNPPPYSNPTNSYALAAPTVPSGYDRVWSDGRLNTQRGIPAGSYTQQYPTTNRVQYATARRAPQAAEVQQPRVSTPAVAPQPQRREQISGHRYVQVGTYETRNQAQSIAQSLRSRGLPMRIGVFNQNGREMRIVLAGPFGNDSQLQNALGTARGAGYAGAFTRR</sequence>
<gene>
    <name evidence="4" type="ORF">OCA8868_00946</name>
</gene>
<feature type="compositionally biased region" description="Pro residues" evidence="1">
    <location>
        <begin position="100"/>
        <end position="112"/>
    </location>
</feature>
<organism evidence="4 5">
    <name type="scientific">Octadecabacter ascidiaceicola</name>
    <dbReference type="NCBI Taxonomy" id="1655543"/>
    <lineage>
        <taxon>Bacteria</taxon>
        <taxon>Pseudomonadati</taxon>
        <taxon>Pseudomonadota</taxon>
        <taxon>Alphaproteobacteria</taxon>
        <taxon>Rhodobacterales</taxon>
        <taxon>Roseobacteraceae</taxon>
        <taxon>Octadecabacter</taxon>
    </lineage>
</organism>
<keyword evidence="2" id="KW-0732">Signal</keyword>
<reference evidence="5" key="1">
    <citation type="submission" date="2017-05" db="EMBL/GenBank/DDBJ databases">
        <authorList>
            <person name="Rodrigo-Torres L."/>
            <person name="Arahal R. D."/>
            <person name="Lucena T."/>
        </authorList>
    </citation>
    <scope>NUCLEOTIDE SEQUENCE [LARGE SCALE GENOMIC DNA]</scope>
    <source>
        <strain evidence="5">CECT 8868</strain>
    </source>
</reference>
<dbReference type="AlphaFoldDB" id="A0A238JU98"/>
<dbReference type="GO" id="GO:0042834">
    <property type="term" value="F:peptidoglycan binding"/>
    <property type="evidence" value="ECO:0007669"/>
    <property type="project" value="InterPro"/>
</dbReference>
<evidence type="ECO:0000313" key="4">
    <source>
        <dbReference type="EMBL" id="SMX33402.1"/>
    </source>
</evidence>
<evidence type="ECO:0000256" key="1">
    <source>
        <dbReference type="SAM" id="MobiDB-lite"/>
    </source>
</evidence>